<dbReference type="InterPro" id="IPR029044">
    <property type="entry name" value="Nucleotide-diphossugar_trans"/>
</dbReference>
<reference evidence="2 3" key="1">
    <citation type="submission" date="2018-12" db="EMBL/GenBank/DDBJ databases">
        <title>Flavobacterium sp. nov., isolated from glacier ice.</title>
        <authorList>
            <person name="Liu Q."/>
            <person name="Xin Y.-H."/>
        </authorList>
    </citation>
    <scope>NUCLEOTIDE SEQUENCE [LARGE SCALE GENOMIC DNA]</scope>
    <source>
        <strain evidence="2 3">RB1N8</strain>
    </source>
</reference>
<keyword evidence="2" id="KW-0808">Transferase</keyword>
<evidence type="ECO:0000259" key="1">
    <source>
        <dbReference type="Pfam" id="PF00535"/>
    </source>
</evidence>
<dbReference type="AlphaFoldDB" id="A0A3S0P169"/>
<dbReference type="Gene3D" id="3.90.550.10">
    <property type="entry name" value="Spore Coat Polysaccharide Biosynthesis Protein SpsA, Chain A"/>
    <property type="match status" value="1"/>
</dbReference>
<gene>
    <name evidence="2" type="ORF">EKL98_06165</name>
</gene>
<name>A0A3S0P169_9FLAO</name>
<feature type="domain" description="Glycosyltransferase 2-like" evidence="1">
    <location>
        <begin position="7"/>
        <end position="179"/>
    </location>
</feature>
<dbReference type="GO" id="GO:0016740">
    <property type="term" value="F:transferase activity"/>
    <property type="evidence" value="ECO:0007669"/>
    <property type="project" value="UniProtKB-KW"/>
</dbReference>
<sequence length="312" mass="36782">MNKKLLTICIPTYNRSEYVINQLSFVLKELKSINNLIDVKVSDNFSDMKHREKLIYFHKNNPQFELFLNKKNLGLIGNFYSLLQKVNSEYVWFLGDDDVLIDGVLDVVIKNIKLKNVNYVFMNYKSFYDNISNSFSTINLMGLSGFVQNNNTFAVDFFNKNKTSCMFMSAGIYRTELLKPLLNINRKSRITDPLLFFFLSSIDNVYIEDKVYVLDKLSDTTWKKESLSVFTWMVPYTILELLKISNYKKSNVICMVKNYYLHEKNYLIMIFRSPFKIKIEIISMMGKHNILLMHKSFLFLVSVIINKFLKIK</sequence>
<dbReference type="EMBL" id="RYDJ01000005">
    <property type="protein sequence ID" value="RTZ05509.1"/>
    <property type="molecule type" value="Genomic_DNA"/>
</dbReference>
<dbReference type="InterPro" id="IPR001173">
    <property type="entry name" value="Glyco_trans_2-like"/>
</dbReference>
<dbReference type="CDD" id="cd00761">
    <property type="entry name" value="Glyco_tranf_GTA_type"/>
    <property type="match status" value="1"/>
</dbReference>
<organism evidence="2 3">
    <name type="scientific">Flavobacterium bomense</name>
    <dbReference type="NCBI Taxonomy" id="2497483"/>
    <lineage>
        <taxon>Bacteria</taxon>
        <taxon>Pseudomonadati</taxon>
        <taxon>Bacteroidota</taxon>
        <taxon>Flavobacteriia</taxon>
        <taxon>Flavobacteriales</taxon>
        <taxon>Flavobacteriaceae</taxon>
        <taxon>Flavobacterium</taxon>
    </lineage>
</organism>
<proteinExistence type="predicted"/>
<accession>A0A3S0P169</accession>
<dbReference type="Pfam" id="PF00535">
    <property type="entry name" value="Glycos_transf_2"/>
    <property type="match status" value="1"/>
</dbReference>
<comment type="caution">
    <text evidence="2">The sequence shown here is derived from an EMBL/GenBank/DDBJ whole genome shotgun (WGS) entry which is preliminary data.</text>
</comment>
<evidence type="ECO:0000313" key="3">
    <source>
        <dbReference type="Proteomes" id="UP000280825"/>
    </source>
</evidence>
<evidence type="ECO:0000313" key="2">
    <source>
        <dbReference type="EMBL" id="RTZ05509.1"/>
    </source>
</evidence>
<keyword evidence="3" id="KW-1185">Reference proteome</keyword>
<dbReference type="SUPFAM" id="SSF53448">
    <property type="entry name" value="Nucleotide-diphospho-sugar transferases"/>
    <property type="match status" value="1"/>
</dbReference>
<protein>
    <submittedName>
        <fullName evidence="2">Glycosyltransferase</fullName>
    </submittedName>
</protein>
<dbReference type="RefSeq" id="WP_126561804.1">
    <property type="nucleotide sequence ID" value="NZ_RYDJ01000005.1"/>
</dbReference>
<dbReference type="Proteomes" id="UP000280825">
    <property type="component" value="Unassembled WGS sequence"/>
</dbReference>